<evidence type="ECO:0000259" key="2">
    <source>
        <dbReference type="Pfam" id="PF01757"/>
    </source>
</evidence>
<dbReference type="EMBL" id="MORL01000005">
    <property type="protein sequence ID" value="OIN58790.1"/>
    <property type="molecule type" value="Genomic_DNA"/>
</dbReference>
<protein>
    <recommendedName>
        <fullName evidence="2">Acyltransferase 3 domain-containing protein</fullName>
    </recommendedName>
</protein>
<dbReference type="InterPro" id="IPR002656">
    <property type="entry name" value="Acyl_transf_3_dom"/>
</dbReference>
<keyword evidence="1" id="KW-1133">Transmembrane helix</keyword>
<feature type="transmembrane region" description="Helical" evidence="1">
    <location>
        <begin position="12"/>
        <end position="32"/>
    </location>
</feature>
<evidence type="ECO:0000313" key="3">
    <source>
        <dbReference type="EMBL" id="OIN58790.1"/>
    </source>
</evidence>
<feature type="transmembrane region" description="Helical" evidence="1">
    <location>
        <begin position="236"/>
        <end position="255"/>
    </location>
</feature>
<feature type="domain" description="Acyltransferase 3" evidence="2">
    <location>
        <begin position="7"/>
        <end position="349"/>
    </location>
</feature>
<dbReference type="OrthoDB" id="9796461at2"/>
<keyword evidence="1" id="KW-0472">Membrane</keyword>
<comment type="caution">
    <text evidence="3">The sequence shown here is derived from an EMBL/GenBank/DDBJ whole genome shotgun (WGS) entry which is preliminary data.</text>
</comment>
<dbReference type="Proteomes" id="UP000181790">
    <property type="component" value="Unassembled WGS sequence"/>
</dbReference>
<feature type="transmembrane region" description="Helical" evidence="1">
    <location>
        <begin position="267"/>
        <end position="290"/>
    </location>
</feature>
<evidence type="ECO:0000313" key="4">
    <source>
        <dbReference type="Proteomes" id="UP000181790"/>
    </source>
</evidence>
<dbReference type="AlphaFoldDB" id="A0A1S2VK69"/>
<feature type="transmembrane region" description="Helical" evidence="1">
    <location>
        <begin position="91"/>
        <end position="112"/>
    </location>
</feature>
<evidence type="ECO:0000256" key="1">
    <source>
        <dbReference type="SAM" id="Phobius"/>
    </source>
</evidence>
<reference evidence="3 4" key="1">
    <citation type="submission" date="2016-10" db="EMBL/GenBank/DDBJ databases">
        <title>Arsenicibacter rosenii gen. nov., sp. nov., an efficient arsenic-methylating bacterium isolated from an arsenic-contaminated paddy soil.</title>
        <authorList>
            <person name="Huang K."/>
        </authorList>
    </citation>
    <scope>NUCLEOTIDE SEQUENCE [LARGE SCALE GENOMIC DNA]</scope>
    <source>
        <strain evidence="3 4">SM-1</strain>
    </source>
</reference>
<dbReference type="GO" id="GO:0016747">
    <property type="term" value="F:acyltransferase activity, transferring groups other than amino-acyl groups"/>
    <property type="evidence" value="ECO:0007669"/>
    <property type="project" value="InterPro"/>
</dbReference>
<gene>
    <name evidence="3" type="ORF">BLX24_11165</name>
</gene>
<organism evidence="3 4">
    <name type="scientific">Arsenicibacter rosenii</name>
    <dbReference type="NCBI Taxonomy" id="1750698"/>
    <lineage>
        <taxon>Bacteria</taxon>
        <taxon>Pseudomonadati</taxon>
        <taxon>Bacteroidota</taxon>
        <taxon>Cytophagia</taxon>
        <taxon>Cytophagales</taxon>
        <taxon>Spirosomataceae</taxon>
        <taxon>Arsenicibacter</taxon>
    </lineage>
</organism>
<dbReference type="InterPro" id="IPR050879">
    <property type="entry name" value="Acyltransferase_3"/>
</dbReference>
<name>A0A1S2VK69_9BACT</name>
<sequence length="372" mass="43644">MKHQSNYYWLDLIRGISALLVLLSHVRALFFLDYSSTSQNVFIQFFYFITGFGHIAVIIFFVLSGFFIIGSIDKAYINNKWSFRRYGIDRIVRLWVVLIPSLLFTVLCDNFGELYFPESLAYKGELEYLPAVNLNNNQSFAVFFGNMFFIQKILVPTFGTNSPLWSLAYEFWYYCLFPLMYLLIFNWRKSINVLIYLVFILSIFFLIGTDIRNNYLIWLMGGIPYFLSKVIKNNKALSYLTPVIIGMFFVNMSVVRINKLNFLFNDYTLGFVTSLCIFSLINYTMPLNILKRITLFLSNISYTLYLIHMPLAVLITSALIKERLPFTKDNFIIFILISTSIVLFSYVFWLCFEKQTPFIKNLIKSKMLPQAK</sequence>
<feature type="transmembrane region" description="Helical" evidence="1">
    <location>
        <begin position="302"/>
        <end position="320"/>
    </location>
</feature>
<feature type="transmembrane region" description="Helical" evidence="1">
    <location>
        <begin position="332"/>
        <end position="352"/>
    </location>
</feature>
<keyword evidence="4" id="KW-1185">Reference proteome</keyword>
<proteinExistence type="predicted"/>
<feature type="transmembrane region" description="Helical" evidence="1">
    <location>
        <begin position="44"/>
        <end position="70"/>
    </location>
</feature>
<accession>A0A1S2VK69</accession>
<keyword evidence="1" id="KW-0812">Transmembrane</keyword>
<feature type="transmembrane region" description="Helical" evidence="1">
    <location>
        <begin position="191"/>
        <end position="209"/>
    </location>
</feature>
<dbReference type="Pfam" id="PF01757">
    <property type="entry name" value="Acyl_transf_3"/>
    <property type="match status" value="1"/>
</dbReference>
<feature type="transmembrane region" description="Helical" evidence="1">
    <location>
        <begin position="215"/>
        <end position="231"/>
    </location>
</feature>
<dbReference type="PANTHER" id="PTHR23028">
    <property type="entry name" value="ACETYLTRANSFERASE"/>
    <property type="match status" value="1"/>
</dbReference>
<feature type="transmembrane region" description="Helical" evidence="1">
    <location>
        <begin position="164"/>
        <end position="184"/>
    </location>
</feature>
<dbReference type="RefSeq" id="WP_071503242.1">
    <property type="nucleotide sequence ID" value="NZ_MORL01000005.1"/>
</dbReference>